<organism evidence="9 10">
    <name type="scientific">Penicillium arizonense</name>
    <dbReference type="NCBI Taxonomy" id="1835702"/>
    <lineage>
        <taxon>Eukaryota</taxon>
        <taxon>Fungi</taxon>
        <taxon>Dikarya</taxon>
        <taxon>Ascomycota</taxon>
        <taxon>Pezizomycotina</taxon>
        <taxon>Eurotiomycetes</taxon>
        <taxon>Eurotiomycetidae</taxon>
        <taxon>Eurotiales</taxon>
        <taxon>Aspergillaceae</taxon>
        <taxon>Penicillium</taxon>
    </lineage>
</organism>
<sequence length="552" mass="61170">MSLKIMFTDSIIAGYVRTIRSCPREIIANRQLLFTVAMYATAGLPITWDQGSSSVIPSLPGFQAAFGITSAANPTQVTNFISFVYIGAGVGAGFSFFINDRIGRLWSFRLYMAIWIIGQMLATFSYGHTGVLYTARIVSGLGIGPLTVIGPVAIVEVAPTEIRGLLSVWFSVVMLLSLTVSIFVVLGVYLHVASSYLQYQIVFFVPTIAVAFIVMGSFYLSESPRWLFLVNKQEQGVETLVKLRGLPATHPRVASEIEDIQRQIDGQWKFQKSSLQPGFIELCKETFLVPSNLRRVQQTFISYALAQLSGANSVTSYLVPILSLMGLGGGTDRSLFLSGMYSMAKFFFTLIASFCFIDVLGRRKSFFTGVTLQMVSDIYIGVYIKYRQSGLVTTSASEAAVGAIFIHGFGFAVGLLILPYVFGAEIWPNHIRSFGAAISQCFHWLFFFGINRATPSLLANTNNWGAFIFFAAWCFVSIVYAYFVIPETAREGLEDFDAIFEQPLWRAYRGTKRNHTTCIEAFEVSDAHDHMSRSGSDLTKKKNHFADDGVEI</sequence>
<evidence type="ECO:0000256" key="5">
    <source>
        <dbReference type="ARBA" id="ARBA00022989"/>
    </source>
</evidence>
<feature type="transmembrane region" description="Helical" evidence="7">
    <location>
        <begin position="27"/>
        <end position="48"/>
    </location>
</feature>
<dbReference type="GO" id="GO:0016020">
    <property type="term" value="C:membrane"/>
    <property type="evidence" value="ECO:0007669"/>
    <property type="project" value="UniProtKB-SubCell"/>
</dbReference>
<feature type="domain" description="Major facilitator superfamily (MFS) profile" evidence="8">
    <location>
        <begin position="35"/>
        <end position="489"/>
    </location>
</feature>
<dbReference type="AlphaFoldDB" id="A0A1F5LYX3"/>
<feature type="transmembrane region" description="Helical" evidence="7">
    <location>
        <begin position="300"/>
        <end position="319"/>
    </location>
</feature>
<comment type="caution">
    <text evidence="9">The sequence shown here is derived from an EMBL/GenBank/DDBJ whole genome shotgun (WGS) entry which is preliminary data.</text>
</comment>
<evidence type="ECO:0000256" key="1">
    <source>
        <dbReference type="ARBA" id="ARBA00004141"/>
    </source>
</evidence>
<dbReference type="GeneID" id="34570853"/>
<feature type="transmembrane region" description="Helical" evidence="7">
    <location>
        <begin position="404"/>
        <end position="422"/>
    </location>
</feature>
<accession>A0A1F5LYX3</accession>
<reference evidence="9 10" key="1">
    <citation type="journal article" date="2016" name="Sci. Rep.">
        <title>Penicillium arizonense, a new, genome sequenced fungal species, reveals a high chemical diversity in secreted metabolites.</title>
        <authorList>
            <person name="Grijseels S."/>
            <person name="Nielsen J.C."/>
            <person name="Randelovic M."/>
            <person name="Nielsen J."/>
            <person name="Nielsen K.F."/>
            <person name="Workman M."/>
            <person name="Frisvad J.C."/>
        </authorList>
    </citation>
    <scope>NUCLEOTIDE SEQUENCE [LARGE SCALE GENOMIC DNA]</scope>
    <source>
        <strain evidence="9 10">CBS 141311</strain>
    </source>
</reference>
<feature type="transmembrane region" description="Helical" evidence="7">
    <location>
        <begin position="434"/>
        <end position="452"/>
    </location>
</feature>
<evidence type="ECO:0000256" key="2">
    <source>
        <dbReference type="ARBA" id="ARBA00010992"/>
    </source>
</evidence>
<keyword evidence="5 7" id="KW-1133">Transmembrane helix</keyword>
<protein>
    <recommendedName>
        <fullName evidence="8">Major facilitator superfamily (MFS) profile domain-containing protein</fullName>
    </recommendedName>
</protein>
<evidence type="ECO:0000256" key="7">
    <source>
        <dbReference type="SAM" id="Phobius"/>
    </source>
</evidence>
<dbReference type="PANTHER" id="PTHR48022:SF59">
    <property type="entry name" value="MAJOR FACILITATOR SUPERFAMILY (MFS) PROFILE DOMAIN-CONTAINING PROTEIN"/>
    <property type="match status" value="1"/>
</dbReference>
<dbReference type="RefSeq" id="XP_022493747.1">
    <property type="nucleotide sequence ID" value="XM_022626119.1"/>
</dbReference>
<dbReference type="InterPro" id="IPR005829">
    <property type="entry name" value="Sugar_transporter_CS"/>
</dbReference>
<dbReference type="Pfam" id="PF00083">
    <property type="entry name" value="Sugar_tr"/>
    <property type="match status" value="1"/>
</dbReference>
<evidence type="ECO:0000259" key="8">
    <source>
        <dbReference type="PROSITE" id="PS50850"/>
    </source>
</evidence>
<dbReference type="PROSITE" id="PS50850">
    <property type="entry name" value="MFS"/>
    <property type="match status" value="1"/>
</dbReference>
<keyword evidence="6 7" id="KW-0472">Membrane</keyword>
<keyword evidence="4 7" id="KW-0812">Transmembrane</keyword>
<dbReference type="PRINTS" id="PR00171">
    <property type="entry name" value="SUGRTRNSPORT"/>
</dbReference>
<dbReference type="InterPro" id="IPR005828">
    <property type="entry name" value="MFS_sugar_transport-like"/>
</dbReference>
<dbReference type="InterPro" id="IPR050360">
    <property type="entry name" value="MFS_Sugar_Transporters"/>
</dbReference>
<feature type="transmembrane region" description="Helical" evidence="7">
    <location>
        <begin position="196"/>
        <end position="220"/>
    </location>
</feature>
<evidence type="ECO:0000256" key="3">
    <source>
        <dbReference type="ARBA" id="ARBA00022448"/>
    </source>
</evidence>
<evidence type="ECO:0000313" key="9">
    <source>
        <dbReference type="EMBL" id="OGE58324.1"/>
    </source>
</evidence>
<dbReference type="InterPro" id="IPR036259">
    <property type="entry name" value="MFS_trans_sf"/>
</dbReference>
<proteinExistence type="inferred from homology"/>
<dbReference type="PROSITE" id="PS00216">
    <property type="entry name" value="SUGAR_TRANSPORT_1"/>
    <property type="match status" value="1"/>
</dbReference>
<feature type="transmembrane region" description="Helical" evidence="7">
    <location>
        <begin position="464"/>
        <end position="485"/>
    </location>
</feature>
<dbReference type="InterPro" id="IPR020846">
    <property type="entry name" value="MFS_dom"/>
</dbReference>
<dbReference type="GO" id="GO:0005351">
    <property type="term" value="F:carbohydrate:proton symporter activity"/>
    <property type="evidence" value="ECO:0007669"/>
    <property type="project" value="TreeGrafter"/>
</dbReference>
<gene>
    <name evidence="9" type="ORF">PENARI_c001G00104</name>
</gene>
<name>A0A1F5LYX3_PENAI</name>
<dbReference type="InterPro" id="IPR003663">
    <property type="entry name" value="Sugar/inositol_transpt"/>
</dbReference>
<evidence type="ECO:0000256" key="6">
    <source>
        <dbReference type="ARBA" id="ARBA00023136"/>
    </source>
</evidence>
<feature type="transmembrane region" description="Helical" evidence="7">
    <location>
        <begin position="80"/>
        <end position="98"/>
    </location>
</feature>
<feature type="transmembrane region" description="Helical" evidence="7">
    <location>
        <begin position="166"/>
        <end position="190"/>
    </location>
</feature>
<comment type="similarity">
    <text evidence="2">Belongs to the major facilitator superfamily. Sugar transporter (TC 2.A.1.1) family.</text>
</comment>
<dbReference type="Proteomes" id="UP000177622">
    <property type="component" value="Unassembled WGS sequence"/>
</dbReference>
<dbReference type="SUPFAM" id="SSF103473">
    <property type="entry name" value="MFS general substrate transporter"/>
    <property type="match status" value="1"/>
</dbReference>
<dbReference type="EMBL" id="LXJU01000001">
    <property type="protein sequence ID" value="OGE58324.1"/>
    <property type="molecule type" value="Genomic_DNA"/>
</dbReference>
<feature type="transmembrane region" description="Helical" evidence="7">
    <location>
        <begin position="133"/>
        <end position="154"/>
    </location>
</feature>
<keyword evidence="3" id="KW-0813">Transport</keyword>
<evidence type="ECO:0000256" key="4">
    <source>
        <dbReference type="ARBA" id="ARBA00022692"/>
    </source>
</evidence>
<dbReference type="OrthoDB" id="5296287at2759"/>
<dbReference type="PANTHER" id="PTHR48022">
    <property type="entry name" value="PLASTIDIC GLUCOSE TRANSPORTER 4"/>
    <property type="match status" value="1"/>
</dbReference>
<dbReference type="Gene3D" id="1.20.1250.20">
    <property type="entry name" value="MFS general substrate transporter like domains"/>
    <property type="match status" value="1"/>
</dbReference>
<feature type="transmembrane region" description="Helical" evidence="7">
    <location>
        <begin position="339"/>
        <end position="359"/>
    </location>
</feature>
<evidence type="ECO:0000313" key="10">
    <source>
        <dbReference type="Proteomes" id="UP000177622"/>
    </source>
</evidence>
<comment type="subcellular location">
    <subcellularLocation>
        <location evidence="1">Membrane</location>
        <topology evidence="1">Multi-pass membrane protein</topology>
    </subcellularLocation>
</comment>
<feature type="transmembrane region" description="Helical" evidence="7">
    <location>
        <begin position="110"/>
        <end position="127"/>
    </location>
</feature>
<keyword evidence="10" id="KW-1185">Reference proteome</keyword>